<organism evidence="9 10">
    <name type="scientific">Tuber aestivum</name>
    <name type="common">summer truffle</name>
    <dbReference type="NCBI Taxonomy" id="59557"/>
    <lineage>
        <taxon>Eukaryota</taxon>
        <taxon>Fungi</taxon>
        <taxon>Dikarya</taxon>
        <taxon>Ascomycota</taxon>
        <taxon>Pezizomycotina</taxon>
        <taxon>Pezizomycetes</taxon>
        <taxon>Pezizales</taxon>
        <taxon>Tuberaceae</taxon>
        <taxon>Tuber</taxon>
    </lineage>
</organism>
<feature type="compositionally biased region" description="Low complexity" evidence="7">
    <location>
        <begin position="82"/>
        <end position="95"/>
    </location>
</feature>
<keyword evidence="4" id="KW-0804">Transcription</keyword>
<evidence type="ECO:0000256" key="3">
    <source>
        <dbReference type="ARBA" id="ARBA00023015"/>
    </source>
</evidence>
<dbReference type="GO" id="GO:0005667">
    <property type="term" value="C:transcription regulator complex"/>
    <property type="evidence" value="ECO:0007669"/>
    <property type="project" value="TreeGrafter"/>
</dbReference>
<feature type="region of interest" description="Disordered" evidence="7">
    <location>
        <begin position="119"/>
        <end position="139"/>
    </location>
</feature>
<evidence type="ECO:0000256" key="2">
    <source>
        <dbReference type="ARBA" id="ARBA00008421"/>
    </source>
</evidence>
<gene>
    <name evidence="9" type="ORF">GSTUAT00000654001</name>
</gene>
<dbReference type="PANTHER" id="PTHR11834">
    <property type="entry name" value="TRANSCRIPTIONAL ENHANCER FACTOR TEF RELATED"/>
    <property type="match status" value="1"/>
</dbReference>
<dbReference type="PROSITE" id="PS51088">
    <property type="entry name" value="TEA_2"/>
    <property type="match status" value="1"/>
</dbReference>
<evidence type="ECO:0000256" key="5">
    <source>
        <dbReference type="ARBA" id="ARBA00023242"/>
    </source>
</evidence>
<name>A0A292Q900_9PEZI</name>
<keyword evidence="10" id="KW-1185">Reference proteome</keyword>
<protein>
    <recommendedName>
        <fullName evidence="8">TEA domain-containing protein</fullName>
    </recommendedName>
</protein>
<dbReference type="PRINTS" id="PR00065">
    <property type="entry name" value="TEADOMAIN"/>
</dbReference>
<comment type="similarity">
    <text evidence="2">Belongs to the TEC1 family.</text>
</comment>
<dbReference type="Gene3D" id="6.10.20.40">
    <property type="entry name" value="TEA/ATTS domain"/>
    <property type="match status" value="1"/>
</dbReference>
<dbReference type="AlphaFoldDB" id="A0A292Q900"/>
<dbReference type="EMBL" id="LN890949">
    <property type="protein sequence ID" value="CUS15187.1"/>
    <property type="molecule type" value="Genomic_DNA"/>
</dbReference>
<dbReference type="PROSITE" id="PS00554">
    <property type="entry name" value="TEA_1"/>
    <property type="match status" value="1"/>
</dbReference>
<dbReference type="SMART" id="SM00426">
    <property type="entry name" value="TEA"/>
    <property type="match status" value="1"/>
</dbReference>
<dbReference type="InterPro" id="IPR038096">
    <property type="entry name" value="TEA/ATTS_sf"/>
</dbReference>
<feature type="DNA-binding region" description="TEA" evidence="6">
    <location>
        <begin position="163"/>
        <end position="237"/>
    </location>
</feature>
<dbReference type="InterPro" id="IPR000818">
    <property type="entry name" value="TEA/ATTS_dom"/>
</dbReference>
<feature type="region of interest" description="Disordered" evidence="7">
    <location>
        <begin position="1"/>
        <end position="101"/>
    </location>
</feature>
<reference evidence="9" key="1">
    <citation type="submission" date="2015-10" db="EMBL/GenBank/DDBJ databases">
        <authorList>
            <person name="Regsiter A."/>
            <person name="william w."/>
        </authorList>
    </citation>
    <scope>NUCLEOTIDE SEQUENCE</scope>
    <source>
        <strain evidence="9">Montdore</strain>
    </source>
</reference>
<dbReference type="Pfam" id="PF01285">
    <property type="entry name" value="TEA"/>
    <property type="match status" value="1"/>
</dbReference>
<evidence type="ECO:0000259" key="8">
    <source>
        <dbReference type="PROSITE" id="PS51088"/>
    </source>
</evidence>
<feature type="region of interest" description="Disordered" evidence="7">
    <location>
        <begin position="497"/>
        <end position="526"/>
    </location>
</feature>
<keyword evidence="3" id="KW-0805">Transcription regulation</keyword>
<feature type="compositionally biased region" description="Low complexity" evidence="7">
    <location>
        <begin position="49"/>
        <end position="72"/>
    </location>
</feature>
<evidence type="ECO:0000256" key="6">
    <source>
        <dbReference type="PROSITE-ProRule" id="PRU00505"/>
    </source>
</evidence>
<keyword evidence="5" id="KW-0539">Nucleus</keyword>
<sequence length="760" mass="83105">MEPHYSNTPAKTITAITTTPDTTTTTTANTKFRNPQEQQQPQQKEEDYLLTPGLTSSRSSLSSTTSSHSYKSNVRRALEETSLNSHRSSLNSLSKSRSDNVAATVTQHPYKRNLDKLEHKKRSRAARGISGPMAPSRTFSASAVQRDLVPYHQYRARQRRDASMEGESVWDEELEEAFMEAIQKIPKIGRRKLSMEGKPCGRNELIADYIFKVTGKRRTRKQVSSHIQVLKNLLRHNPDFMKHVTTENQSPGWDADSGAWDSNSPPDMRELSPGVHTFSIPPSRAPSSHSNATDISLFDSPPEFFTQFSDAPKIRPTNFAMWVGSPSRAGGVDGCFHSYTRLTQDDAVLPAAPITSIPEWRARFPHVADVLNSESFETCPVLHFQASVSVMSELPTQSSILCTEFEVLSSDGNIGSSSSNSNINSSACDTHHPPYHHHHRPSQEWECVTRIYAPGKKVWELSHAVDATAEMDGGRKLTLPFASDFWAAFYTGLSSPSSSSAAAPPHHHQHQLDRAATVDQNEKLRRRRAKECRAAIKGITVVQELFRPTPTTTTSALSIAGPRERAALFLWDFSKAEAGQAGKTTWRELIPPSPVVSAGVLAGSPNSMRGETILPSDVNADMKPNGGNGGEGGTWGVIQIPLSPFDPLSPISLSSYYTLASQPPSATIARTTTSASTYSPMVSTAATTQGQSQALSLAMGDLNFAFDMHAHHHQPSSLPPFHTGLLSSSAATALSDPSDYFTSWPQGFSPISDHGQLHVV</sequence>
<evidence type="ECO:0000256" key="4">
    <source>
        <dbReference type="ARBA" id="ARBA00023163"/>
    </source>
</evidence>
<feature type="domain" description="TEA" evidence="8">
    <location>
        <begin position="163"/>
        <end position="237"/>
    </location>
</feature>
<feature type="region of interest" description="Disordered" evidence="7">
    <location>
        <begin position="243"/>
        <end position="293"/>
    </location>
</feature>
<dbReference type="GO" id="GO:0000978">
    <property type="term" value="F:RNA polymerase II cis-regulatory region sequence-specific DNA binding"/>
    <property type="evidence" value="ECO:0007669"/>
    <property type="project" value="TreeGrafter"/>
</dbReference>
<evidence type="ECO:0000256" key="1">
    <source>
        <dbReference type="ARBA" id="ARBA00004123"/>
    </source>
</evidence>
<evidence type="ECO:0000313" key="10">
    <source>
        <dbReference type="Proteomes" id="UP001412239"/>
    </source>
</evidence>
<dbReference type="GO" id="GO:0000981">
    <property type="term" value="F:DNA-binding transcription factor activity, RNA polymerase II-specific"/>
    <property type="evidence" value="ECO:0007669"/>
    <property type="project" value="TreeGrafter"/>
</dbReference>
<dbReference type="InterPro" id="IPR050937">
    <property type="entry name" value="TEC1_TEAD_TF"/>
</dbReference>
<proteinExistence type="inferred from homology"/>
<comment type="subcellular location">
    <subcellularLocation>
        <location evidence="1">Nucleus</location>
    </subcellularLocation>
</comment>
<feature type="compositionally biased region" description="Low complexity" evidence="7">
    <location>
        <begin position="7"/>
        <end position="42"/>
    </location>
</feature>
<accession>A0A292Q900</accession>
<feature type="compositionally biased region" description="Low complexity" evidence="7">
    <location>
        <begin position="416"/>
        <end position="426"/>
    </location>
</feature>
<dbReference type="PANTHER" id="PTHR11834:SF0">
    <property type="entry name" value="PROTEIN SCALLOPED"/>
    <property type="match status" value="1"/>
</dbReference>
<evidence type="ECO:0000313" key="9">
    <source>
        <dbReference type="EMBL" id="CUS15187.1"/>
    </source>
</evidence>
<feature type="region of interest" description="Disordered" evidence="7">
    <location>
        <begin position="416"/>
        <end position="440"/>
    </location>
</feature>
<dbReference type="Proteomes" id="UP001412239">
    <property type="component" value="Unassembled WGS sequence"/>
</dbReference>
<dbReference type="GO" id="GO:0005634">
    <property type="term" value="C:nucleus"/>
    <property type="evidence" value="ECO:0007669"/>
    <property type="project" value="UniProtKB-SubCell"/>
</dbReference>
<evidence type="ECO:0000256" key="7">
    <source>
        <dbReference type="SAM" id="MobiDB-lite"/>
    </source>
</evidence>